<gene>
    <name evidence="9" type="ORF">GSLYS_00021484001</name>
</gene>
<feature type="compositionally biased region" description="Basic and acidic residues" evidence="7">
    <location>
        <begin position="176"/>
        <end position="187"/>
    </location>
</feature>
<dbReference type="InterPro" id="IPR000719">
    <property type="entry name" value="Prot_kinase_dom"/>
</dbReference>
<feature type="non-terminal residue" evidence="9">
    <location>
        <position position="1"/>
    </location>
</feature>
<keyword evidence="5 6" id="KW-0067">ATP-binding</keyword>
<dbReference type="PROSITE" id="PS00107">
    <property type="entry name" value="PROTEIN_KINASE_ATP"/>
    <property type="match status" value="1"/>
</dbReference>
<evidence type="ECO:0000313" key="10">
    <source>
        <dbReference type="Proteomes" id="UP001497497"/>
    </source>
</evidence>
<keyword evidence="10" id="KW-1185">Reference proteome</keyword>
<evidence type="ECO:0000259" key="8">
    <source>
        <dbReference type="PROSITE" id="PS50011"/>
    </source>
</evidence>
<dbReference type="AlphaFoldDB" id="A0AAV2IQT2"/>
<accession>A0AAV2IQT2</accession>
<evidence type="ECO:0000256" key="7">
    <source>
        <dbReference type="SAM" id="MobiDB-lite"/>
    </source>
</evidence>
<keyword evidence="1" id="KW-0723">Serine/threonine-protein kinase</keyword>
<feature type="domain" description="Protein kinase" evidence="8">
    <location>
        <begin position="386"/>
        <end position="438"/>
    </location>
</feature>
<dbReference type="PANTHER" id="PTHR11584">
    <property type="entry name" value="SERINE/THREONINE PROTEIN KINASE"/>
    <property type="match status" value="1"/>
</dbReference>
<feature type="compositionally biased region" description="Basic and acidic residues" evidence="7">
    <location>
        <begin position="1"/>
        <end position="19"/>
    </location>
</feature>
<evidence type="ECO:0000256" key="2">
    <source>
        <dbReference type="ARBA" id="ARBA00022679"/>
    </source>
</evidence>
<feature type="compositionally biased region" description="Low complexity" evidence="7">
    <location>
        <begin position="92"/>
        <end position="107"/>
    </location>
</feature>
<comment type="caution">
    <text evidence="9">The sequence shown here is derived from an EMBL/GenBank/DDBJ whole genome shotgun (WGS) entry which is preliminary data.</text>
</comment>
<feature type="region of interest" description="Disordered" evidence="7">
    <location>
        <begin position="1"/>
        <end position="118"/>
    </location>
</feature>
<evidence type="ECO:0000256" key="4">
    <source>
        <dbReference type="ARBA" id="ARBA00022777"/>
    </source>
</evidence>
<dbReference type="GO" id="GO:0004674">
    <property type="term" value="F:protein serine/threonine kinase activity"/>
    <property type="evidence" value="ECO:0007669"/>
    <property type="project" value="UniProtKB-KW"/>
</dbReference>
<evidence type="ECO:0000313" key="9">
    <source>
        <dbReference type="EMBL" id="CAL1548167.1"/>
    </source>
</evidence>
<evidence type="ECO:0000256" key="3">
    <source>
        <dbReference type="ARBA" id="ARBA00022741"/>
    </source>
</evidence>
<dbReference type="Proteomes" id="UP001497497">
    <property type="component" value="Unassembled WGS sequence"/>
</dbReference>
<dbReference type="PROSITE" id="PS50011">
    <property type="entry name" value="PROTEIN_KINASE_DOM"/>
    <property type="match status" value="1"/>
</dbReference>
<feature type="binding site" evidence="6">
    <location>
        <position position="414"/>
    </location>
    <ligand>
        <name>ATP</name>
        <dbReference type="ChEBI" id="CHEBI:30616"/>
    </ligand>
</feature>
<sequence length="438" mass="48430">KLVVNPEKRKLETEEDVSHNLKGKLKNQNQRSSQEGKPAEGSHSAVQRTQSLKEMKGTRAELKFSEKRENPAKEDNRETAENDLDDVIEEILSSTTSSLSSTLKSASHFGGLNSGSHTLTYGDRKILAKMTKLNQDSPFYATSSLTPTTGNHKEKISPVVMEVGDYENTSPSSRSPTKEKEQDDFSRLKPPSSARYSLMEEGTPRQMSVRRSCSTKAVRRRTMDQNVGSEVNEEEAKHLAKVINSFKQMELTPLRQDGGSAKSSIRSSGILLATHDLSGTSRPGSSNGSFRSKGRFRELKDGIHSSVAMMSADAKLTEKLSVKNDAIKFGISEEEAELLEKLSATDANPVTIPIFEKSLTETRRGSLTSSEYNMDTIKGEDETIQWKKGNILGKGAFGTVWCGLTNEGQLIAVKQIELTTMDKLKAQLEYEKVQEEVE</sequence>
<dbReference type="PANTHER" id="PTHR11584:SF369">
    <property type="entry name" value="MITOGEN-ACTIVATED PROTEIN KINASE KINASE KINASE 19-RELATED"/>
    <property type="match status" value="1"/>
</dbReference>
<evidence type="ECO:0000256" key="5">
    <source>
        <dbReference type="ARBA" id="ARBA00022840"/>
    </source>
</evidence>
<feature type="compositionally biased region" description="Basic and acidic residues" evidence="7">
    <location>
        <begin position="51"/>
        <end position="80"/>
    </location>
</feature>
<keyword evidence="3 6" id="KW-0547">Nucleotide-binding</keyword>
<evidence type="ECO:0000256" key="6">
    <source>
        <dbReference type="PROSITE-ProRule" id="PRU10141"/>
    </source>
</evidence>
<feature type="compositionally biased region" description="Polar residues" evidence="7">
    <location>
        <begin position="26"/>
        <end position="35"/>
    </location>
</feature>
<dbReference type="GO" id="GO:0005524">
    <property type="term" value="F:ATP binding"/>
    <property type="evidence" value="ECO:0007669"/>
    <property type="project" value="UniProtKB-UniRule"/>
</dbReference>
<dbReference type="InterPro" id="IPR011009">
    <property type="entry name" value="Kinase-like_dom_sf"/>
</dbReference>
<dbReference type="GO" id="GO:0035556">
    <property type="term" value="P:intracellular signal transduction"/>
    <property type="evidence" value="ECO:0007669"/>
    <property type="project" value="UniProtKB-ARBA"/>
</dbReference>
<dbReference type="Gene3D" id="3.30.200.20">
    <property type="entry name" value="Phosphorylase Kinase, domain 1"/>
    <property type="match status" value="1"/>
</dbReference>
<feature type="region of interest" description="Disordered" evidence="7">
    <location>
        <begin position="274"/>
        <end position="293"/>
    </location>
</feature>
<reference evidence="9 10" key="1">
    <citation type="submission" date="2024-04" db="EMBL/GenBank/DDBJ databases">
        <authorList>
            <consortium name="Genoscope - CEA"/>
            <person name="William W."/>
        </authorList>
    </citation>
    <scope>NUCLEOTIDE SEQUENCE [LARGE SCALE GENOMIC DNA]</scope>
</reference>
<dbReference type="SUPFAM" id="SSF56112">
    <property type="entry name" value="Protein kinase-like (PK-like)"/>
    <property type="match status" value="1"/>
</dbReference>
<keyword evidence="4" id="KW-0418">Kinase</keyword>
<evidence type="ECO:0000256" key="1">
    <source>
        <dbReference type="ARBA" id="ARBA00022527"/>
    </source>
</evidence>
<feature type="non-terminal residue" evidence="9">
    <location>
        <position position="438"/>
    </location>
</feature>
<protein>
    <recommendedName>
        <fullName evidence="8">Protein kinase domain-containing protein</fullName>
    </recommendedName>
</protein>
<feature type="compositionally biased region" description="Polar residues" evidence="7">
    <location>
        <begin position="205"/>
        <end position="215"/>
    </location>
</feature>
<feature type="region of interest" description="Disordered" evidence="7">
    <location>
        <begin position="165"/>
        <end position="232"/>
    </location>
</feature>
<name>A0AAV2IQT2_LYMST</name>
<dbReference type="EMBL" id="CAXITT010001201">
    <property type="protein sequence ID" value="CAL1548167.1"/>
    <property type="molecule type" value="Genomic_DNA"/>
</dbReference>
<proteinExistence type="predicted"/>
<dbReference type="InterPro" id="IPR017441">
    <property type="entry name" value="Protein_kinase_ATP_BS"/>
</dbReference>
<keyword evidence="2" id="KW-0808">Transferase</keyword>
<feature type="compositionally biased region" description="Polar residues" evidence="7">
    <location>
        <begin position="277"/>
        <end position="290"/>
    </location>
</feature>
<organism evidence="9 10">
    <name type="scientific">Lymnaea stagnalis</name>
    <name type="common">Great pond snail</name>
    <name type="synonym">Helix stagnalis</name>
    <dbReference type="NCBI Taxonomy" id="6523"/>
    <lineage>
        <taxon>Eukaryota</taxon>
        <taxon>Metazoa</taxon>
        <taxon>Spiralia</taxon>
        <taxon>Lophotrochozoa</taxon>
        <taxon>Mollusca</taxon>
        <taxon>Gastropoda</taxon>
        <taxon>Heterobranchia</taxon>
        <taxon>Euthyneura</taxon>
        <taxon>Panpulmonata</taxon>
        <taxon>Hygrophila</taxon>
        <taxon>Lymnaeoidea</taxon>
        <taxon>Lymnaeidae</taxon>
        <taxon>Lymnaea</taxon>
    </lineage>
</organism>